<keyword evidence="16" id="KW-0175">Coiled coil</keyword>
<evidence type="ECO:0000256" key="3">
    <source>
        <dbReference type="ARBA" id="ARBA00004496"/>
    </source>
</evidence>
<evidence type="ECO:0000256" key="2">
    <source>
        <dbReference type="ARBA" id="ARBA00001966"/>
    </source>
</evidence>
<dbReference type="EC" id="2.7.13.3" evidence="4"/>
<dbReference type="Proteomes" id="UP000324646">
    <property type="component" value="Chromosome"/>
</dbReference>
<sequence>MYKPALSVKKMNEIIKKTIDAIEKGKNEIFEIAERARNECKSLEQELEIIKKKAIQIIDEVDKLEILEKKSRQRLAIVSKNFKKFEEGDIKAAYEEANALQVKILLKRKEEKDLINQRTDLEKRLRAAYAVVKNAERLVSQVGVAMGYLSGNLKDVFEQLEDIHQREIVGIKIIKAQEEERQRIAREIHDGPAQSMANVVIKAEICEKLIDRDMEKAKYELAQLKNIVRRCLKDVRKIIYDLRPMSLDDLGLVPTLQRFITDFEEETKINVKFLVNVKYGLSDSIVQLSVFRIIQETLNNIRKYAKASGVVIKLEIIRQRINLLIADDGIGFDVQSKLSTDKKESGFGLLIMKERVELLKGNIDIQSNIGKGTRIKVTIPLKNEEEPYNGI</sequence>
<evidence type="ECO:0000256" key="14">
    <source>
        <dbReference type="ARBA" id="ARBA00024827"/>
    </source>
</evidence>
<dbReference type="RefSeq" id="WP_148809083.1">
    <property type="nucleotide sequence ID" value="NZ_CP042243.1"/>
</dbReference>
<dbReference type="PRINTS" id="PR00344">
    <property type="entry name" value="BCTRLSENSOR"/>
</dbReference>
<comment type="cofactor">
    <cofactor evidence="2">
        <name>[4Fe-4S] cluster</name>
        <dbReference type="ChEBI" id="CHEBI:49883"/>
    </cofactor>
</comment>
<keyword evidence="11" id="KW-0408">Iron</keyword>
<evidence type="ECO:0000256" key="16">
    <source>
        <dbReference type="SAM" id="Coils"/>
    </source>
</evidence>
<dbReference type="InterPro" id="IPR008595">
    <property type="entry name" value="DegS"/>
</dbReference>
<dbReference type="GO" id="GO:0046872">
    <property type="term" value="F:metal ion binding"/>
    <property type="evidence" value="ECO:0007669"/>
    <property type="project" value="UniProtKB-KW"/>
</dbReference>
<keyword evidence="12" id="KW-0902">Two-component regulatory system</keyword>
<evidence type="ECO:0000256" key="8">
    <source>
        <dbReference type="ARBA" id="ARBA00022679"/>
    </source>
</evidence>
<dbReference type="InterPro" id="IPR036890">
    <property type="entry name" value="HATPase_C_sf"/>
</dbReference>
<evidence type="ECO:0000313" key="18">
    <source>
        <dbReference type="EMBL" id="QEK11928.1"/>
    </source>
</evidence>
<keyword evidence="13" id="KW-0411">Iron-sulfur</keyword>
<dbReference type="Gene3D" id="3.30.565.10">
    <property type="entry name" value="Histidine kinase-like ATPase, C-terminal domain"/>
    <property type="match status" value="1"/>
</dbReference>
<name>A0A5C0SFB0_CRATE</name>
<dbReference type="OrthoDB" id="9781904at2"/>
<accession>A0A5C0SFB0</accession>
<reference evidence="18 19" key="1">
    <citation type="submission" date="2019-07" db="EMBL/GenBank/DDBJ databases">
        <title>Complete genome of Crassaminicella thermophila SY095.</title>
        <authorList>
            <person name="Li X."/>
        </authorList>
    </citation>
    <scope>NUCLEOTIDE SEQUENCE [LARGE SCALE GENOMIC DNA]</scope>
    <source>
        <strain evidence="18 19">SY095</strain>
    </source>
</reference>
<dbReference type="KEGG" id="crs:FQB35_05830"/>
<dbReference type="GO" id="GO:0005737">
    <property type="term" value="C:cytoplasm"/>
    <property type="evidence" value="ECO:0007669"/>
    <property type="project" value="UniProtKB-SubCell"/>
</dbReference>
<dbReference type="InterPro" id="IPR005467">
    <property type="entry name" value="His_kinase_dom"/>
</dbReference>
<dbReference type="Gene3D" id="1.20.5.1930">
    <property type="match status" value="1"/>
</dbReference>
<dbReference type="AlphaFoldDB" id="A0A5C0SFB0"/>
<dbReference type="GO" id="GO:0000155">
    <property type="term" value="F:phosphorelay sensor kinase activity"/>
    <property type="evidence" value="ECO:0007669"/>
    <property type="project" value="InterPro"/>
</dbReference>
<feature type="domain" description="Histidine kinase" evidence="17">
    <location>
        <begin position="183"/>
        <end position="383"/>
    </location>
</feature>
<feature type="coiled-coil region" evidence="16">
    <location>
        <begin position="26"/>
        <end position="60"/>
    </location>
</feature>
<dbReference type="SUPFAM" id="SSF55874">
    <property type="entry name" value="ATPase domain of HSP90 chaperone/DNA topoisomerase II/histidine kinase"/>
    <property type="match status" value="1"/>
</dbReference>
<dbReference type="GO" id="GO:0016020">
    <property type="term" value="C:membrane"/>
    <property type="evidence" value="ECO:0007669"/>
    <property type="project" value="InterPro"/>
</dbReference>
<dbReference type="Pfam" id="PF05384">
    <property type="entry name" value="DegS"/>
    <property type="match status" value="1"/>
</dbReference>
<dbReference type="PANTHER" id="PTHR24421:SF55">
    <property type="entry name" value="SENSOR HISTIDINE KINASE YDFH"/>
    <property type="match status" value="1"/>
</dbReference>
<dbReference type="SMART" id="SM00387">
    <property type="entry name" value="HATPase_c"/>
    <property type="match status" value="1"/>
</dbReference>
<evidence type="ECO:0000256" key="5">
    <source>
        <dbReference type="ARBA" id="ARBA00017322"/>
    </source>
</evidence>
<keyword evidence="6" id="KW-0004">4Fe-4S</keyword>
<dbReference type="PROSITE" id="PS50109">
    <property type="entry name" value="HIS_KIN"/>
    <property type="match status" value="1"/>
</dbReference>
<dbReference type="InterPro" id="IPR011712">
    <property type="entry name" value="Sig_transdc_His_kin_sub3_dim/P"/>
</dbReference>
<dbReference type="PANTHER" id="PTHR24421">
    <property type="entry name" value="NITRATE/NITRITE SENSOR PROTEIN NARX-RELATED"/>
    <property type="match status" value="1"/>
</dbReference>
<evidence type="ECO:0000256" key="7">
    <source>
        <dbReference type="ARBA" id="ARBA00022490"/>
    </source>
</evidence>
<keyword evidence="19" id="KW-1185">Reference proteome</keyword>
<evidence type="ECO:0000256" key="15">
    <source>
        <dbReference type="ARBA" id="ARBA00030800"/>
    </source>
</evidence>
<evidence type="ECO:0000256" key="9">
    <source>
        <dbReference type="ARBA" id="ARBA00022723"/>
    </source>
</evidence>
<dbReference type="GO" id="GO:0046983">
    <property type="term" value="F:protein dimerization activity"/>
    <property type="evidence" value="ECO:0007669"/>
    <property type="project" value="InterPro"/>
</dbReference>
<evidence type="ECO:0000256" key="11">
    <source>
        <dbReference type="ARBA" id="ARBA00023004"/>
    </source>
</evidence>
<dbReference type="InterPro" id="IPR050482">
    <property type="entry name" value="Sensor_HK_TwoCompSys"/>
</dbReference>
<evidence type="ECO:0000256" key="6">
    <source>
        <dbReference type="ARBA" id="ARBA00022485"/>
    </source>
</evidence>
<dbReference type="InterPro" id="IPR016381">
    <property type="entry name" value="Sig_transdc_His_kinase_DegS"/>
</dbReference>
<comment type="function">
    <text evidence="14">Member of the two-component regulatory system NreB/NreC involved in the control of dissimilatory nitrate/nitrite reduction in response to oxygen. NreB functions as a direct oxygen sensor histidine kinase which is autophosphorylated, in the absence of oxygen, probably at the conserved histidine residue, and transfers its phosphate group probably to a conserved aspartate residue of NreC. NreB/NreC activates the expression of the nitrate (narGHJI) and nitrite (nir) reductase operons, as well as the putative nitrate transporter gene narT.</text>
</comment>
<keyword evidence="9" id="KW-0479">Metal-binding</keyword>
<keyword evidence="7" id="KW-0963">Cytoplasm</keyword>
<dbReference type="CDD" id="cd16917">
    <property type="entry name" value="HATPase_UhpB-NarQ-NarX-like"/>
    <property type="match status" value="1"/>
</dbReference>
<evidence type="ECO:0000256" key="12">
    <source>
        <dbReference type="ARBA" id="ARBA00023012"/>
    </source>
</evidence>
<evidence type="ECO:0000256" key="10">
    <source>
        <dbReference type="ARBA" id="ARBA00022777"/>
    </source>
</evidence>
<dbReference type="Pfam" id="PF07730">
    <property type="entry name" value="HisKA_3"/>
    <property type="match status" value="1"/>
</dbReference>
<protein>
    <recommendedName>
        <fullName evidence="5">Oxygen sensor histidine kinase NreB</fullName>
        <ecNumber evidence="4">2.7.13.3</ecNumber>
    </recommendedName>
    <alternativeName>
        <fullName evidence="15">Nitrogen regulation protein B</fullName>
    </alternativeName>
</protein>
<dbReference type="InterPro" id="IPR004358">
    <property type="entry name" value="Sig_transdc_His_kin-like_C"/>
</dbReference>
<evidence type="ECO:0000256" key="4">
    <source>
        <dbReference type="ARBA" id="ARBA00012438"/>
    </source>
</evidence>
<organism evidence="18 19">
    <name type="scientific">Crassaminicella thermophila</name>
    <dbReference type="NCBI Taxonomy" id="2599308"/>
    <lineage>
        <taxon>Bacteria</taxon>
        <taxon>Bacillati</taxon>
        <taxon>Bacillota</taxon>
        <taxon>Clostridia</taxon>
        <taxon>Eubacteriales</taxon>
        <taxon>Clostridiaceae</taxon>
        <taxon>Crassaminicella</taxon>
    </lineage>
</organism>
<dbReference type="Pfam" id="PF02518">
    <property type="entry name" value="HATPase_c"/>
    <property type="match status" value="1"/>
</dbReference>
<proteinExistence type="predicted"/>
<dbReference type="PIRSF" id="PIRSF003169">
    <property type="entry name" value="STHK_DegS"/>
    <property type="match status" value="1"/>
</dbReference>
<dbReference type="GO" id="GO:0051539">
    <property type="term" value="F:4 iron, 4 sulfur cluster binding"/>
    <property type="evidence" value="ECO:0007669"/>
    <property type="project" value="UniProtKB-KW"/>
</dbReference>
<evidence type="ECO:0000256" key="13">
    <source>
        <dbReference type="ARBA" id="ARBA00023014"/>
    </source>
</evidence>
<keyword evidence="10 18" id="KW-0418">Kinase</keyword>
<dbReference type="InterPro" id="IPR003594">
    <property type="entry name" value="HATPase_dom"/>
</dbReference>
<evidence type="ECO:0000259" key="17">
    <source>
        <dbReference type="PROSITE" id="PS50109"/>
    </source>
</evidence>
<comment type="subcellular location">
    <subcellularLocation>
        <location evidence="3">Cytoplasm</location>
    </subcellularLocation>
</comment>
<keyword evidence="8" id="KW-0808">Transferase</keyword>
<dbReference type="EMBL" id="CP042243">
    <property type="protein sequence ID" value="QEK11928.1"/>
    <property type="molecule type" value="Genomic_DNA"/>
</dbReference>
<comment type="catalytic activity">
    <reaction evidence="1">
        <text>ATP + protein L-histidine = ADP + protein N-phospho-L-histidine.</text>
        <dbReference type="EC" id="2.7.13.3"/>
    </reaction>
</comment>
<evidence type="ECO:0000313" key="19">
    <source>
        <dbReference type="Proteomes" id="UP000324646"/>
    </source>
</evidence>
<evidence type="ECO:0000256" key="1">
    <source>
        <dbReference type="ARBA" id="ARBA00000085"/>
    </source>
</evidence>
<gene>
    <name evidence="18" type="ORF">FQB35_05830</name>
</gene>